<gene>
    <name evidence="1" type="ORF">Pcinc_032646</name>
</gene>
<dbReference type="Proteomes" id="UP001286313">
    <property type="component" value="Unassembled WGS sequence"/>
</dbReference>
<comment type="caution">
    <text evidence="1">The sequence shown here is derived from an EMBL/GenBank/DDBJ whole genome shotgun (WGS) entry which is preliminary data.</text>
</comment>
<sequence>MGRRAGVVFWDRLTVGVETWVGREAGWVDSGRTEHDRVGGEEPGNMVYITTPPILPHKTSQATNSHLIAPQRTSYNYDISPNLTSHLTLTGISQSTHKF</sequence>
<organism evidence="1 2">
    <name type="scientific">Petrolisthes cinctipes</name>
    <name type="common">Flat porcelain crab</name>
    <dbReference type="NCBI Taxonomy" id="88211"/>
    <lineage>
        <taxon>Eukaryota</taxon>
        <taxon>Metazoa</taxon>
        <taxon>Ecdysozoa</taxon>
        <taxon>Arthropoda</taxon>
        <taxon>Crustacea</taxon>
        <taxon>Multicrustacea</taxon>
        <taxon>Malacostraca</taxon>
        <taxon>Eumalacostraca</taxon>
        <taxon>Eucarida</taxon>
        <taxon>Decapoda</taxon>
        <taxon>Pleocyemata</taxon>
        <taxon>Anomura</taxon>
        <taxon>Galatheoidea</taxon>
        <taxon>Porcellanidae</taxon>
        <taxon>Petrolisthes</taxon>
    </lineage>
</organism>
<evidence type="ECO:0000313" key="2">
    <source>
        <dbReference type="Proteomes" id="UP001286313"/>
    </source>
</evidence>
<accession>A0AAE1EU53</accession>
<proteinExistence type="predicted"/>
<evidence type="ECO:0000313" key="1">
    <source>
        <dbReference type="EMBL" id="KAK3861380.1"/>
    </source>
</evidence>
<dbReference type="EMBL" id="JAWQEG010004496">
    <property type="protein sequence ID" value="KAK3861380.1"/>
    <property type="molecule type" value="Genomic_DNA"/>
</dbReference>
<protein>
    <submittedName>
        <fullName evidence="1">Uncharacterized protein</fullName>
    </submittedName>
</protein>
<name>A0AAE1EU53_PETCI</name>
<reference evidence="1" key="1">
    <citation type="submission" date="2023-10" db="EMBL/GenBank/DDBJ databases">
        <title>Genome assemblies of two species of porcelain crab, Petrolisthes cinctipes and Petrolisthes manimaculis (Anomura: Porcellanidae).</title>
        <authorList>
            <person name="Angst P."/>
        </authorList>
    </citation>
    <scope>NUCLEOTIDE SEQUENCE</scope>
    <source>
        <strain evidence="1">PB745_01</strain>
        <tissue evidence="1">Gill</tissue>
    </source>
</reference>
<dbReference type="AlphaFoldDB" id="A0AAE1EU53"/>
<keyword evidence="2" id="KW-1185">Reference proteome</keyword>